<organism evidence="2 3">
    <name type="scientific">Sorangium cellulosum</name>
    <name type="common">Polyangium cellulosum</name>
    <dbReference type="NCBI Taxonomy" id="56"/>
    <lineage>
        <taxon>Bacteria</taxon>
        <taxon>Pseudomonadati</taxon>
        <taxon>Myxococcota</taxon>
        <taxon>Polyangia</taxon>
        <taxon>Polyangiales</taxon>
        <taxon>Polyangiaceae</taxon>
        <taxon>Sorangium</taxon>
    </lineage>
</organism>
<feature type="region of interest" description="Disordered" evidence="1">
    <location>
        <begin position="41"/>
        <end position="61"/>
    </location>
</feature>
<reference evidence="2 3" key="1">
    <citation type="submission" date="2014-02" db="EMBL/GenBank/DDBJ databases">
        <title>The small core and large imbalanced accessory genome model reveals a collaborative survival strategy of Sorangium cellulosum strains in nature.</title>
        <authorList>
            <person name="Han K."/>
            <person name="Peng R."/>
            <person name="Blom J."/>
            <person name="Li Y.-Z."/>
        </authorList>
    </citation>
    <scope>NUCLEOTIDE SEQUENCE [LARGE SCALE GENOMIC DNA]</scope>
    <source>
        <strain evidence="2 3">So0011-07</strain>
    </source>
</reference>
<evidence type="ECO:0000256" key="1">
    <source>
        <dbReference type="SAM" id="MobiDB-lite"/>
    </source>
</evidence>
<name>A0A150RYA1_SORCE</name>
<dbReference type="AlphaFoldDB" id="A0A150RYA1"/>
<sequence>MASPAARLGLHDRAALVGADGVGRLGRIGRHIELDVHLFERQPDASSTSEPRRCVERAMLQ</sequence>
<evidence type="ECO:0000313" key="3">
    <source>
        <dbReference type="Proteomes" id="UP000075635"/>
    </source>
</evidence>
<comment type="caution">
    <text evidence="2">The sequence shown here is derived from an EMBL/GenBank/DDBJ whole genome shotgun (WGS) entry which is preliminary data.</text>
</comment>
<dbReference type="Proteomes" id="UP000075635">
    <property type="component" value="Unassembled WGS sequence"/>
</dbReference>
<protein>
    <submittedName>
        <fullName evidence="2">Uncharacterized protein</fullName>
    </submittedName>
</protein>
<proteinExistence type="predicted"/>
<accession>A0A150RYA1</accession>
<evidence type="ECO:0000313" key="2">
    <source>
        <dbReference type="EMBL" id="KYF85080.1"/>
    </source>
</evidence>
<gene>
    <name evidence="2" type="ORF">BE17_12695</name>
</gene>
<feature type="compositionally biased region" description="Basic and acidic residues" evidence="1">
    <location>
        <begin position="50"/>
        <end position="61"/>
    </location>
</feature>
<dbReference type="EMBL" id="JEMB01001789">
    <property type="protein sequence ID" value="KYF85080.1"/>
    <property type="molecule type" value="Genomic_DNA"/>
</dbReference>